<comment type="caution">
    <text evidence="1">The sequence shown here is derived from an EMBL/GenBank/DDBJ whole genome shotgun (WGS) entry which is preliminary data.</text>
</comment>
<proteinExistence type="predicted"/>
<evidence type="ECO:0000313" key="1">
    <source>
        <dbReference type="EMBL" id="MBC8567330.1"/>
    </source>
</evidence>
<accession>A0A926I8P2</accession>
<sequence>MVKRLQGKKIESNFLHTDIVRNREDAVKEKIKLLHGSIFGKPLIKFDVNSMTDVWVPYCYLVYHFDLKGNSYFSRKRPSREGKVAVVFDLNEVHPMQYDIYENGDLKFVGKKTQEDHREKLKANISYKEILEKTEDHIQMRIMKRFYGKKGDLDLISKQDFFRPAVELEVVYRGENVNKRYVYLDEFGIQSEHILGLKYRVEHKS</sequence>
<keyword evidence="2" id="KW-1185">Reference proteome</keyword>
<evidence type="ECO:0000313" key="2">
    <source>
        <dbReference type="Proteomes" id="UP000610862"/>
    </source>
</evidence>
<dbReference type="EMBL" id="JACRTA010000001">
    <property type="protein sequence ID" value="MBC8567330.1"/>
    <property type="molecule type" value="Genomic_DNA"/>
</dbReference>
<dbReference type="Proteomes" id="UP000610862">
    <property type="component" value="Unassembled WGS sequence"/>
</dbReference>
<name>A0A926I8P2_9FIRM</name>
<gene>
    <name evidence="1" type="ORF">H8692_00945</name>
</gene>
<protein>
    <submittedName>
        <fullName evidence="1">Uncharacterized protein</fullName>
    </submittedName>
</protein>
<dbReference type="AlphaFoldDB" id="A0A926I8P2"/>
<organism evidence="1 2">
    <name type="scientific">Lentihominibacter hominis</name>
    <dbReference type="NCBI Taxonomy" id="2763645"/>
    <lineage>
        <taxon>Bacteria</taxon>
        <taxon>Bacillati</taxon>
        <taxon>Bacillota</taxon>
        <taxon>Clostridia</taxon>
        <taxon>Peptostreptococcales</taxon>
        <taxon>Anaerovoracaceae</taxon>
        <taxon>Lentihominibacter</taxon>
    </lineage>
</organism>
<dbReference type="RefSeq" id="WP_187524784.1">
    <property type="nucleotide sequence ID" value="NZ_JACRTA010000001.1"/>
</dbReference>
<reference evidence="1" key="1">
    <citation type="submission" date="2020-08" db="EMBL/GenBank/DDBJ databases">
        <title>Genome public.</title>
        <authorList>
            <person name="Liu C."/>
            <person name="Sun Q."/>
        </authorList>
    </citation>
    <scope>NUCLEOTIDE SEQUENCE</scope>
    <source>
        <strain evidence="1">NSJ-24</strain>
    </source>
</reference>